<dbReference type="EC" id="6.3.4.3" evidence="8"/>
<evidence type="ECO:0000256" key="1">
    <source>
        <dbReference type="ARBA" id="ARBA00004777"/>
    </source>
</evidence>
<comment type="pathway">
    <text evidence="1 8">One-carbon metabolism; tetrahydrofolate interconversion.</text>
</comment>
<evidence type="ECO:0000256" key="4">
    <source>
        <dbReference type="ARBA" id="ARBA00022741"/>
    </source>
</evidence>
<dbReference type="GO" id="GO:0035999">
    <property type="term" value="P:tetrahydrofolate interconversion"/>
    <property type="evidence" value="ECO:0007669"/>
    <property type="project" value="UniProtKB-UniRule"/>
</dbReference>
<reference evidence="10" key="1">
    <citation type="submission" date="2012-02" db="EMBL/GenBank/DDBJ databases">
        <title>The complete genome of Halobacteroides halobius DSM 5150.</title>
        <authorList>
            <person name="Lucas S."/>
            <person name="Copeland A."/>
            <person name="Lapidus A."/>
            <person name="Glavina del Rio T."/>
            <person name="Dalin E."/>
            <person name="Tice H."/>
            <person name="Bruce D."/>
            <person name="Goodwin L."/>
            <person name="Pitluck S."/>
            <person name="Peters L."/>
            <person name="Mikhailova N."/>
            <person name="Gu W."/>
            <person name="Kyrpides N."/>
            <person name="Mavromatis K."/>
            <person name="Ivanova N."/>
            <person name="Brettin T."/>
            <person name="Detter J.C."/>
            <person name="Han C."/>
            <person name="Larimer F."/>
            <person name="Land M."/>
            <person name="Hauser L."/>
            <person name="Markowitz V."/>
            <person name="Cheng J.-F."/>
            <person name="Hugenholtz P."/>
            <person name="Woyke T."/>
            <person name="Wu D."/>
            <person name="Tindall B."/>
            <person name="Pomrenke H."/>
            <person name="Brambilla E."/>
            <person name="Klenk H.-P."/>
            <person name="Eisen J.A."/>
        </authorList>
    </citation>
    <scope>NUCLEOTIDE SEQUENCE [LARGE SCALE GENOMIC DNA]</scope>
    <source>
        <strain evidence="10">ATCC 35273 / DSM 5150 / MD-1</strain>
    </source>
</reference>
<dbReference type="GO" id="GO:0005524">
    <property type="term" value="F:ATP binding"/>
    <property type="evidence" value="ECO:0007669"/>
    <property type="project" value="UniProtKB-UniRule"/>
</dbReference>
<dbReference type="Gene3D" id="3.30.1510.10">
    <property type="entry name" value="Domain 2, N(10)-formyltetrahydrofolate synthetase"/>
    <property type="match status" value="1"/>
</dbReference>
<sequence length="555" mass="59377">MKSDIEIAQTTEMEPIDKIAKKLGLGANDIERYGKYKAKIKLDTYKQVLEENDPGKLILTTAITPTPAGEGKSTTTVGLGQALNKLGENAAVALREPSLGPCMGIKGGAAGGGYSQVVPMEDINLHFTGDIHAIGIAHNLLAATIDNHIKQGNELNLDPNQIIFKRVVDMNDRALREIVVGLGAKNGQTREDGYMITVASEVMAILCLAEDIIDLKSRLGEIIIGYTYEGQPVKAKELEVAGAMAALLKDALKPNLVQTLENTPAFIHGGPFANIAHGCNSIMATNLALHTADYTVTEAGFGADLGAEKFFNIKCRFADLKPDAVVLVATVRALKMHGGANGDSLQEKNLEALSAGLENLEKHIENVQKFNLPLVVAINEFTNDTEAEIKLIKKRCQELGVEVALSQVWEKGGAGGVEVAKKVLNLVDQPSEFKPLYSTEDSIEEKIERIATEVYGAAKVNFTAQAKKNIKQLAENGFANLPICMAKTPASLSDDPSLKGRPEGFELTVREIKVSAGAGFLVALTGDVLTMPGLPKEPSAEDIDINAEGKITGLF</sequence>
<dbReference type="KEGG" id="hhl:Halha_0134"/>
<keyword evidence="2 8" id="KW-0554">One-carbon metabolism</keyword>
<dbReference type="Gene3D" id="3.40.50.300">
    <property type="entry name" value="P-loop containing nucleotide triphosphate hydrolases"/>
    <property type="match status" value="1"/>
</dbReference>
<evidence type="ECO:0000256" key="8">
    <source>
        <dbReference type="HAMAP-Rule" id="MF_01543"/>
    </source>
</evidence>
<dbReference type="UniPathway" id="UPA00193"/>
<comment type="catalytic activity">
    <reaction evidence="6 8">
        <text>(6S)-5,6,7,8-tetrahydrofolate + formate + ATP = (6R)-10-formyltetrahydrofolate + ADP + phosphate</text>
        <dbReference type="Rhea" id="RHEA:20221"/>
        <dbReference type="ChEBI" id="CHEBI:15740"/>
        <dbReference type="ChEBI" id="CHEBI:30616"/>
        <dbReference type="ChEBI" id="CHEBI:43474"/>
        <dbReference type="ChEBI" id="CHEBI:57453"/>
        <dbReference type="ChEBI" id="CHEBI:195366"/>
        <dbReference type="ChEBI" id="CHEBI:456216"/>
        <dbReference type="EC" id="6.3.4.3"/>
    </reaction>
</comment>
<dbReference type="CDD" id="cd00477">
    <property type="entry name" value="FTHFS"/>
    <property type="match status" value="1"/>
</dbReference>
<dbReference type="OrthoDB" id="9761733at2"/>
<evidence type="ECO:0000256" key="7">
    <source>
        <dbReference type="ARBA" id="ARBA00061363"/>
    </source>
</evidence>
<gene>
    <name evidence="8" type="primary">fhs</name>
    <name evidence="9" type="ordered locus">Halha_0134</name>
</gene>
<dbReference type="InterPro" id="IPR027417">
    <property type="entry name" value="P-loop_NTPase"/>
</dbReference>
<dbReference type="Gene3D" id="3.10.410.10">
    <property type="entry name" value="Formyltetrahydrofolate synthetase, domain 3"/>
    <property type="match status" value="1"/>
</dbReference>
<dbReference type="PROSITE" id="PS00722">
    <property type="entry name" value="FTHFS_2"/>
    <property type="match status" value="1"/>
</dbReference>
<dbReference type="Pfam" id="PF01268">
    <property type="entry name" value="FTHFS"/>
    <property type="match status" value="1"/>
</dbReference>
<protein>
    <recommendedName>
        <fullName evidence="8">Formate--tetrahydrofolate ligase</fullName>
        <ecNumber evidence="8">6.3.4.3</ecNumber>
    </recommendedName>
    <alternativeName>
        <fullName evidence="8">Formyltetrahydrofolate synthetase</fullName>
        <shortName evidence="8">FHS</shortName>
        <shortName evidence="8">FTHFS</shortName>
    </alternativeName>
</protein>
<evidence type="ECO:0000256" key="2">
    <source>
        <dbReference type="ARBA" id="ARBA00022563"/>
    </source>
</evidence>
<dbReference type="SUPFAM" id="SSF52540">
    <property type="entry name" value="P-loop containing nucleoside triphosphate hydrolases"/>
    <property type="match status" value="1"/>
</dbReference>
<keyword evidence="5 8" id="KW-0067">ATP-binding</keyword>
<dbReference type="EMBL" id="CP003359">
    <property type="protein sequence ID" value="AGB40151.1"/>
    <property type="molecule type" value="Genomic_DNA"/>
</dbReference>
<name>L0K560_HALHC</name>
<dbReference type="HOGENOM" id="CLU_003601_3_3_9"/>
<evidence type="ECO:0000256" key="5">
    <source>
        <dbReference type="ARBA" id="ARBA00022840"/>
    </source>
</evidence>
<dbReference type="InterPro" id="IPR020628">
    <property type="entry name" value="Formate_THF_ligase_CS"/>
</dbReference>
<dbReference type="NCBIfam" id="NF010030">
    <property type="entry name" value="PRK13505.1"/>
    <property type="match status" value="1"/>
</dbReference>
<dbReference type="FunFam" id="3.30.1510.10:FF:000001">
    <property type="entry name" value="Formate--tetrahydrofolate ligase"/>
    <property type="match status" value="1"/>
</dbReference>
<dbReference type="AlphaFoldDB" id="L0K560"/>
<evidence type="ECO:0000313" key="10">
    <source>
        <dbReference type="Proteomes" id="UP000010880"/>
    </source>
</evidence>
<dbReference type="FunFam" id="3.10.410.10:FF:000001">
    <property type="entry name" value="Putative formate--tetrahydrofolate ligase"/>
    <property type="match status" value="1"/>
</dbReference>
<dbReference type="STRING" id="748449.Halha_0134"/>
<dbReference type="PATRIC" id="fig|748449.3.peg.117"/>
<organism evidence="9 10">
    <name type="scientific">Halobacteroides halobius (strain ATCC 35273 / DSM 5150 / MD-1)</name>
    <dbReference type="NCBI Taxonomy" id="748449"/>
    <lineage>
        <taxon>Bacteria</taxon>
        <taxon>Bacillati</taxon>
        <taxon>Bacillota</taxon>
        <taxon>Clostridia</taxon>
        <taxon>Halanaerobiales</taxon>
        <taxon>Halobacteroidaceae</taxon>
        <taxon>Halobacteroides</taxon>
    </lineage>
</organism>
<dbReference type="InterPro" id="IPR000559">
    <property type="entry name" value="Formate_THF_ligase"/>
</dbReference>
<keyword evidence="3 8" id="KW-0436">Ligase</keyword>
<dbReference type="GO" id="GO:0004329">
    <property type="term" value="F:formate-tetrahydrofolate ligase activity"/>
    <property type="evidence" value="ECO:0007669"/>
    <property type="project" value="UniProtKB-UniRule"/>
</dbReference>
<accession>L0K560</accession>
<evidence type="ECO:0000313" key="9">
    <source>
        <dbReference type="EMBL" id="AGB40151.1"/>
    </source>
</evidence>
<keyword evidence="10" id="KW-1185">Reference proteome</keyword>
<dbReference type="eggNOG" id="COG2759">
    <property type="taxonomic scope" value="Bacteria"/>
</dbReference>
<dbReference type="HAMAP" id="MF_01543">
    <property type="entry name" value="FTHFS"/>
    <property type="match status" value="1"/>
</dbReference>
<dbReference type="Proteomes" id="UP000010880">
    <property type="component" value="Chromosome"/>
</dbReference>
<proteinExistence type="inferred from homology"/>
<keyword evidence="4 8" id="KW-0547">Nucleotide-binding</keyword>
<dbReference type="RefSeq" id="WP_015325879.1">
    <property type="nucleotide sequence ID" value="NC_019978.1"/>
</dbReference>
<dbReference type="PROSITE" id="PS00721">
    <property type="entry name" value="FTHFS_1"/>
    <property type="match status" value="1"/>
</dbReference>
<evidence type="ECO:0000256" key="6">
    <source>
        <dbReference type="ARBA" id="ARBA00049033"/>
    </source>
</evidence>
<evidence type="ECO:0000256" key="3">
    <source>
        <dbReference type="ARBA" id="ARBA00022598"/>
    </source>
</evidence>
<feature type="binding site" evidence="8">
    <location>
        <begin position="66"/>
        <end position="73"/>
    </location>
    <ligand>
        <name>ATP</name>
        <dbReference type="ChEBI" id="CHEBI:30616"/>
    </ligand>
</feature>
<comment type="similarity">
    <text evidence="7 8">Belongs to the formate--tetrahydrofolate ligase family.</text>
</comment>